<dbReference type="InterPro" id="IPR008142">
    <property type="entry name" value="AlaDH/PNT_CS1"/>
</dbReference>
<dbReference type="InterPro" id="IPR034300">
    <property type="entry name" value="PNTB-like"/>
</dbReference>
<evidence type="ECO:0000256" key="10">
    <source>
        <dbReference type="ARBA" id="ARBA00022792"/>
    </source>
</evidence>
<keyword evidence="16" id="KW-0520">NAD</keyword>
<evidence type="ECO:0000256" key="21">
    <source>
        <dbReference type="ARBA" id="ARBA00061558"/>
    </source>
</evidence>
<dbReference type="NCBIfam" id="TIGR00561">
    <property type="entry name" value="pntA"/>
    <property type="match status" value="1"/>
</dbReference>
<dbReference type="GO" id="GO:0016491">
    <property type="term" value="F:oxidoreductase activity"/>
    <property type="evidence" value="ECO:0007669"/>
    <property type="project" value="InterPro"/>
</dbReference>
<keyword evidence="15" id="KW-0007">Acetylation</keyword>
<evidence type="ECO:0000256" key="23">
    <source>
        <dbReference type="ARBA" id="ARBA00079255"/>
    </source>
</evidence>
<dbReference type="EMBL" id="MU001635">
    <property type="protein sequence ID" value="KAF2482925.1"/>
    <property type="molecule type" value="Genomic_DNA"/>
</dbReference>
<feature type="transmembrane region" description="Helical" evidence="24">
    <location>
        <begin position="677"/>
        <end position="696"/>
    </location>
</feature>
<dbReference type="Pfam" id="PF05222">
    <property type="entry name" value="AlaDh_PNT_N"/>
    <property type="match status" value="1"/>
</dbReference>
<dbReference type="PANTHER" id="PTHR10160:SF19">
    <property type="entry name" value="PROTON-TRANSLOCATING NAD(P)(+) TRANSHYDROGENASE"/>
    <property type="match status" value="1"/>
</dbReference>
<comment type="catalytic activity">
    <reaction evidence="19">
        <text>NAD(+) + NADPH + H(+)(in) = NADH + NADP(+) + H(+)(out)</text>
        <dbReference type="Rhea" id="RHEA:47992"/>
        <dbReference type="ChEBI" id="CHEBI:15378"/>
        <dbReference type="ChEBI" id="CHEBI:57540"/>
        <dbReference type="ChEBI" id="CHEBI:57783"/>
        <dbReference type="ChEBI" id="CHEBI:57945"/>
        <dbReference type="ChEBI" id="CHEBI:58349"/>
        <dbReference type="EC" id="7.1.1.1"/>
    </reaction>
</comment>
<keyword evidence="28" id="KW-1185">Reference proteome</keyword>
<feature type="transmembrane region" description="Helical" evidence="24">
    <location>
        <begin position="601"/>
        <end position="621"/>
    </location>
</feature>
<feature type="transmembrane region" description="Helical" evidence="24">
    <location>
        <begin position="738"/>
        <end position="760"/>
    </location>
</feature>
<dbReference type="FunFam" id="3.40.50.1220:FF:000002">
    <property type="entry name" value="NAD(P) transhydrogenase subunit beta"/>
    <property type="match status" value="1"/>
</dbReference>
<dbReference type="FunFam" id="3.40.50.720:FF:000028">
    <property type="entry name" value="NAD(P) transhydrogenase subunit alpha"/>
    <property type="match status" value="1"/>
</dbReference>
<dbReference type="CDD" id="cd05304">
    <property type="entry name" value="Rubrum_tdh"/>
    <property type="match status" value="1"/>
</dbReference>
<keyword evidence="18 24" id="KW-0472">Membrane</keyword>
<organism evidence="27 28">
    <name type="scientific">Neohortaea acidophila</name>
    <dbReference type="NCBI Taxonomy" id="245834"/>
    <lineage>
        <taxon>Eukaryota</taxon>
        <taxon>Fungi</taxon>
        <taxon>Dikarya</taxon>
        <taxon>Ascomycota</taxon>
        <taxon>Pezizomycotina</taxon>
        <taxon>Dothideomycetes</taxon>
        <taxon>Dothideomycetidae</taxon>
        <taxon>Mycosphaerellales</taxon>
        <taxon>Teratosphaeriaceae</taxon>
        <taxon>Neohortaea</taxon>
    </lineage>
</organism>
<dbReference type="InterPro" id="IPR007886">
    <property type="entry name" value="AlaDH/PNT_N"/>
</dbReference>
<evidence type="ECO:0000256" key="24">
    <source>
        <dbReference type="SAM" id="Phobius"/>
    </source>
</evidence>
<feature type="domain" description="Alanine dehydrogenase/pyridine nucleotide transhydrogenase N-terminal" evidence="26">
    <location>
        <begin position="72"/>
        <end position="217"/>
    </location>
</feature>
<dbReference type="Gene3D" id="3.40.50.1220">
    <property type="entry name" value="TPP-binding domain"/>
    <property type="match status" value="1"/>
</dbReference>
<reference evidence="27" key="1">
    <citation type="journal article" date="2020" name="Stud. Mycol.">
        <title>101 Dothideomycetes genomes: a test case for predicting lifestyles and emergence of pathogens.</title>
        <authorList>
            <person name="Haridas S."/>
            <person name="Albert R."/>
            <person name="Binder M."/>
            <person name="Bloem J."/>
            <person name="Labutti K."/>
            <person name="Salamov A."/>
            <person name="Andreopoulos B."/>
            <person name="Baker S."/>
            <person name="Barry K."/>
            <person name="Bills G."/>
            <person name="Bluhm B."/>
            <person name="Cannon C."/>
            <person name="Castanera R."/>
            <person name="Culley D."/>
            <person name="Daum C."/>
            <person name="Ezra D."/>
            <person name="Gonzalez J."/>
            <person name="Henrissat B."/>
            <person name="Kuo A."/>
            <person name="Liang C."/>
            <person name="Lipzen A."/>
            <person name="Lutzoni F."/>
            <person name="Magnuson J."/>
            <person name="Mondo S."/>
            <person name="Nolan M."/>
            <person name="Ohm R."/>
            <person name="Pangilinan J."/>
            <person name="Park H.-J."/>
            <person name="Ramirez L."/>
            <person name="Alfaro M."/>
            <person name="Sun H."/>
            <person name="Tritt A."/>
            <person name="Yoshinaga Y."/>
            <person name="Zwiers L.-H."/>
            <person name="Turgeon B."/>
            <person name="Goodwin S."/>
            <person name="Spatafora J."/>
            <person name="Crous P."/>
            <person name="Grigoriev I."/>
        </authorList>
    </citation>
    <scope>NUCLEOTIDE SEQUENCE</scope>
    <source>
        <strain evidence="27">CBS 113389</strain>
    </source>
</reference>
<evidence type="ECO:0000256" key="12">
    <source>
        <dbReference type="ARBA" id="ARBA00022946"/>
    </source>
</evidence>
<evidence type="ECO:0000256" key="17">
    <source>
        <dbReference type="ARBA" id="ARBA00023128"/>
    </source>
</evidence>
<dbReference type="NCBIfam" id="NF006942">
    <property type="entry name" value="PRK09424.1"/>
    <property type="match status" value="1"/>
</dbReference>
<comment type="subunit">
    <text evidence="4">Homodimer.</text>
</comment>
<dbReference type="Pfam" id="PF01262">
    <property type="entry name" value="AlaDh_PNT_C"/>
    <property type="match status" value="1"/>
</dbReference>
<sequence length="1086" mass="113888">MWPSSRPLRLHHWAATTLQRSRPVQPSCIATQRRILFSTTQWRLQEAPAQPAAASQPADEVKSIPYADLTIGVPTEVRTGEKRVAITPQNAALLLKKGFKQVLVEQGAGFNAEFSAHDYEEAGATLVNAVRVWTDSDIVLKVRPPRLRSTAASPNNFLTGFKEGGVIISILQPNVDRSKPIVDAYAKKGLTSFAMDMIPRITRAQSFDVLSSMANIAGYKAVLEASNVFGRYMTGQTTAAGKIPPCKVLVIGAGVAGLSAIATARRMGAIVRGFDTRSAAREQVQSLGAEFIEVDIKEDGSGSGGYAKQMSKEFHDAEIKLFTDQCKEVDIIITTALIPGRPAPTLITEEMVAHMKPGSVIVDLAAEAGGNCEITVPNQLITHKGVTVIGYTDLPSRLATQSSTLYSNNITKFLLSMSPKDKHFGMDLNDEVVRRSIVTYNGELLPALPPLAPPAPAKPKAEAVQTEVVALTPWQKATREVATITGAMTTALTLGKFTGPIFMGNLFTFSLAGMIGYRVVWGVAPALHSPLMSVTNAISGMVGIGGFFIMGGGYLPQTIPQTLGALSVLLAFVNVSGGFVITKRMLDMFRRPTDPPEYPWLYAVPGVLFGGGYLVAASTGMAGLVQAGYLASSLLCIGSLSGLGSQATARTGNLMGILGVGSGVLASLSAVGFAPATLVQCLSVAGIGSVIGGLIGRRITPTELPQMVAALHSVVGLAAVLTSIGSVMAAVHHADIDMLHLVTGYLGVLIGGVTFTGSIVAFMKLAGKMSSRATILPGRHLINGGMLAANVGTFGAFLALAPGAPAIAATCLAANTALSFAKGFTTTSAIGGADMPVVITVLNAYSGFALVAEGFMLNSPILTTVGSLIGVSGSILSYIMCVAMNRSLTNVLFGGIAAPTPSTETKIEGEMTKTTIDETVEMLRNAQKVVIVVGYGMAVAKAQYPIAAMVADLRAEGIEVKFAIHPVAGRMPGQCNVLLAEASVPYDIVLEMDEMNEEGFEDVDVTLVIGANDTVNPIALEKDSPIAGMPIIEAYKSKQTIVMKRGMGSGYADIPNPLFYAPTTKMLFGDAKQSCDAIKAALDAAK</sequence>
<evidence type="ECO:0000256" key="1">
    <source>
        <dbReference type="ARBA" id="ARBA00004292"/>
    </source>
</evidence>
<keyword evidence="6" id="KW-1003">Cell membrane</keyword>
<keyword evidence="13" id="KW-1278">Translocase</keyword>
<dbReference type="SMART" id="SM01003">
    <property type="entry name" value="AlaDh_PNT_N"/>
    <property type="match status" value="1"/>
</dbReference>
<keyword evidence="7" id="KW-0997">Cell inner membrane</keyword>
<evidence type="ECO:0000256" key="2">
    <source>
        <dbReference type="ARBA" id="ARBA00004429"/>
    </source>
</evidence>
<feature type="transmembrane region" description="Helical" evidence="24">
    <location>
        <begin position="781"/>
        <end position="800"/>
    </location>
</feature>
<dbReference type="Proteomes" id="UP000799767">
    <property type="component" value="Unassembled WGS sequence"/>
</dbReference>
<evidence type="ECO:0000256" key="16">
    <source>
        <dbReference type="ARBA" id="ARBA00023027"/>
    </source>
</evidence>
<evidence type="ECO:0000256" key="22">
    <source>
        <dbReference type="ARBA" id="ARBA00074145"/>
    </source>
</evidence>
<evidence type="ECO:0000256" key="4">
    <source>
        <dbReference type="ARBA" id="ARBA00011738"/>
    </source>
</evidence>
<dbReference type="InterPro" id="IPR007698">
    <property type="entry name" value="AlaDH/PNT_NAD(H)-bd"/>
</dbReference>
<keyword evidence="12" id="KW-0809">Transit peptide</keyword>
<feature type="domain" description="Alanine dehydrogenase/pyridine nucleotide transhydrogenase NAD(H)-binding" evidence="25">
    <location>
        <begin position="226"/>
        <end position="390"/>
    </location>
</feature>
<keyword evidence="11" id="KW-0521">NADP</keyword>
<keyword evidence="14 24" id="KW-1133">Transmembrane helix</keyword>
<evidence type="ECO:0000256" key="8">
    <source>
        <dbReference type="ARBA" id="ARBA00022692"/>
    </source>
</evidence>
<keyword evidence="8 24" id="KW-0812">Transmembrane</keyword>
<feature type="transmembrane region" description="Helical" evidence="24">
    <location>
        <begin position="561"/>
        <end position="581"/>
    </location>
</feature>
<comment type="function">
    <text evidence="20">The transhydrogenation between NADH and NADP is coupled to respiration and ATP hydrolysis and functions as a proton pump across the membrane. May play a role in reactive oxygen species (ROS) detoxification in the adrenal gland.</text>
</comment>
<dbReference type="GO" id="GO:0050661">
    <property type="term" value="F:NADP binding"/>
    <property type="evidence" value="ECO:0007669"/>
    <property type="project" value="TreeGrafter"/>
</dbReference>
<dbReference type="InterPro" id="IPR036291">
    <property type="entry name" value="NAD(P)-bd_dom_sf"/>
</dbReference>
<comment type="similarity">
    <text evidence="21">In the C-terminal section; belongs to the PNT beta subunit family.</text>
</comment>
<feature type="transmembrane region" description="Helical" evidence="24">
    <location>
        <begin position="837"/>
        <end position="855"/>
    </location>
</feature>
<evidence type="ECO:0000259" key="26">
    <source>
        <dbReference type="SMART" id="SM01003"/>
    </source>
</evidence>
<dbReference type="Gene3D" id="3.40.50.720">
    <property type="entry name" value="NAD(P)-binding Rossmann-like Domain"/>
    <property type="match status" value="2"/>
</dbReference>
<dbReference type="GO" id="GO:0006740">
    <property type="term" value="P:NADPH regeneration"/>
    <property type="evidence" value="ECO:0007669"/>
    <property type="project" value="TreeGrafter"/>
</dbReference>
<evidence type="ECO:0000256" key="3">
    <source>
        <dbReference type="ARBA" id="ARBA00005624"/>
    </source>
</evidence>
<dbReference type="Pfam" id="PF02233">
    <property type="entry name" value="PNTB"/>
    <property type="match status" value="1"/>
</dbReference>
<feature type="transmembrane region" description="Helical" evidence="24">
    <location>
        <begin position="501"/>
        <end position="521"/>
    </location>
</feature>
<dbReference type="RefSeq" id="XP_033589495.1">
    <property type="nucleotide sequence ID" value="XM_033733459.1"/>
</dbReference>
<keyword evidence="17" id="KW-0496">Mitochondrion</keyword>
<evidence type="ECO:0000256" key="11">
    <source>
        <dbReference type="ARBA" id="ARBA00022857"/>
    </source>
</evidence>
<dbReference type="GeneID" id="54474461"/>
<dbReference type="Pfam" id="PF12769">
    <property type="entry name" value="PNTB_4TM"/>
    <property type="match status" value="1"/>
</dbReference>
<accession>A0A6A6PSQ7</accession>
<dbReference type="PROSITE" id="PS00837">
    <property type="entry name" value="ALADH_PNT_2"/>
    <property type="match status" value="1"/>
</dbReference>
<dbReference type="AlphaFoldDB" id="A0A6A6PSQ7"/>
<dbReference type="InterPro" id="IPR024605">
    <property type="entry name" value="NADP_transhyd_a_C"/>
</dbReference>
<evidence type="ECO:0000256" key="6">
    <source>
        <dbReference type="ARBA" id="ARBA00022475"/>
    </source>
</evidence>
<evidence type="ECO:0000259" key="25">
    <source>
        <dbReference type="SMART" id="SM01002"/>
    </source>
</evidence>
<dbReference type="GO" id="GO:0005886">
    <property type="term" value="C:plasma membrane"/>
    <property type="evidence" value="ECO:0007669"/>
    <property type="project" value="UniProtKB-SubCell"/>
</dbReference>
<evidence type="ECO:0000256" key="9">
    <source>
        <dbReference type="ARBA" id="ARBA00022741"/>
    </source>
</evidence>
<proteinExistence type="inferred from homology"/>
<dbReference type="OrthoDB" id="37244at2759"/>
<feature type="transmembrane region" description="Helical" evidence="24">
    <location>
        <begin position="652"/>
        <end position="671"/>
    </location>
</feature>
<comment type="subcellular location">
    <subcellularLocation>
        <location evidence="2">Cell inner membrane</location>
        <topology evidence="2">Multi-pass membrane protein</topology>
    </subcellularLocation>
    <subcellularLocation>
        <location evidence="1">Mitochondrion inner membrane</location>
        <topology evidence="1">Multi-pass membrane protein</topology>
        <orientation evidence="1">Matrix side</orientation>
    </subcellularLocation>
</comment>
<dbReference type="InterPro" id="IPR029035">
    <property type="entry name" value="DHS-like_NAD/FAD-binding_dom"/>
</dbReference>
<dbReference type="PANTHER" id="PTHR10160">
    <property type="entry name" value="NAD(P) TRANSHYDROGENASE"/>
    <property type="match status" value="1"/>
</dbReference>
<evidence type="ECO:0000256" key="7">
    <source>
        <dbReference type="ARBA" id="ARBA00022519"/>
    </source>
</evidence>
<keyword evidence="10" id="KW-0999">Mitochondrion inner membrane</keyword>
<dbReference type="EC" id="7.1.1.1" evidence="5"/>
<dbReference type="SUPFAM" id="SSF52467">
    <property type="entry name" value="DHS-like NAD/FAD-binding domain"/>
    <property type="match status" value="1"/>
</dbReference>
<dbReference type="GO" id="GO:0005743">
    <property type="term" value="C:mitochondrial inner membrane"/>
    <property type="evidence" value="ECO:0007669"/>
    <property type="project" value="UniProtKB-SubCell"/>
</dbReference>
<dbReference type="GO" id="GO:0008750">
    <property type="term" value="F:proton-translocating NAD(P)+ transhydrogenase activity"/>
    <property type="evidence" value="ECO:0007669"/>
    <property type="project" value="UniProtKB-EC"/>
</dbReference>
<dbReference type="PROSITE" id="PS00836">
    <property type="entry name" value="ALADH_PNT_1"/>
    <property type="match status" value="1"/>
</dbReference>
<protein>
    <recommendedName>
        <fullName evidence="22">NAD(P) transhydrogenase, mitochondrial</fullName>
        <ecNumber evidence="5">7.1.1.1</ecNumber>
    </recommendedName>
    <alternativeName>
        <fullName evidence="23">Nicotinamide nucleotide transhydrogenase</fullName>
    </alternativeName>
</protein>
<name>A0A6A6PSQ7_9PEZI</name>
<feature type="transmembrane region" description="Helical" evidence="24">
    <location>
        <begin position="708"/>
        <end position="732"/>
    </location>
</feature>
<evidence type="ECO:0000256" key="20">
    <source>
        <dbReference type="ARBA" id="ARBA00054910"/>
    </source>
</evidence>
<dbReference type="SUPFAM" id="SSF52283">
    <property type="entry name" value="Formate/glycerate dehydrogenase catalytic domain-like"/>
    <property type="match status" value="1"/>
</dbReference>
<dbReference type="SMART" id="SM01002">
    <property type="entry name" value="AlaDh_PNT_C"/>
    <property type="match status" value="1"/>
</dbReference>
<keyword evidence="9" id="KW-0547">Nucleotide-binding</keyword>
<evidence type="ECO:0000256" key="15">
    <source>
        <dbReference type="ARBA" id="ARBA00022990"/>
    </source>
</evidence>
<feature type="transmembrane region" description="Helical" evidence="24">
    <location>
        <begin position="627"/>
        <end position="645"/>
    </location>
</feature>
<dbReference type="InterPro" id="IPR026255">
    <property type="entry name" value="NADP_transhyd_a"/>
</dbReference>
<evidence type="ECO:0000313" key="28">
    <source>
        <dbReference type="Proteomes" id="UP000799767"/>
    </source>
</evidence>
<dbReference type="InterPro" id="IPR008143">
    <property type="entry name" value="Ala_DH/PNT_CS2"/>
</dbReference>
<evidence type="ECO:0000313" key="27">
    <source>
        <dbReference type="EMBL" id="KAF2482925.1"/>
    </source>
</evidence>
<feature type="transmembrane region" description="Helical" evidence="24">
    <location>
        <begin position="533"/>
        <end position="555"/>
    </location>
</feature>
<dbReference type="SUPFAM" id="SSF51735">
    <property type="entry name" value="NAD(P)-binding Rossmann-fold domains"/>
    <property type="match status" value="1"/>
</dbReference>
<evidence type="ECO:0000256" key="13">
    <source>
        <dbReference type="ARBA" id="ARBA00022967"/>
    </source>
</evidence>
<evidence type="ECO:0000256" key="19">
    <source>
        <dbReference type="ARBA" id="ARBA00048202"/>
    </source>
</evidence>
<comment type="similarity">
    <text evidence="3">In the N-terminal section; belongs to the AlaDH/PNT family.</text>
</comment>
<feature type="transmembrane region" description="Helical" evidence="24">
    <location>
        <begin position="861"/>
        <end position="883"/>
    </location>
</feature>
<gene>
    <name evidence="27" type="ORF">BDY17DRAFT_296489</name>
</gene>
<evidence type="ECO:0000256" key="18">
    <source>
        <dbReference type="ARBA" id="ARBA00023136"/>
    </source>
</evidence>
<evidence type="ECO:0000256" key="14">
    <source>
        <dbReference type="ARBA" id="ARBA00022989"/>
    </source>
</evidence>
<evidence type="ECO:0000256" key="5">
    <source>
        <dbReference type="ARBA" id="ARBA00012943"/>
    </source>
</evidence>